<evidence type="ECO:0000256" key="1">
    <source>
        <dbReference type="ARBA" id="ARBA00023172"/>
    </source>
</evidence>
<dbReference type="EMBL" id="LLZS01000010">
    <property type="protein sequence ID" value="KUR69973.1"/>
    <property type="molecule type" value="Genomic_DNA"/>
</dbReference>
<dbReference type="GO" id="GO:0015074">
    <property type="term" value="P:DNA integration"/>
    <property type="evidence" value="ECO:0007669"/>
    <property type="project" value="InterPro"/>
</dbReference>
<sequence>MKPSPRPLAAAPSWEDARVSPWSRFGDEEWLLDIRTPGRRADQNRVNWFRPLPNGAEISVRDHAHLLRAARHFLWSMYLNPPPGRKRSSLSSLQSKATILRTIVGWMAREGLRRFAEIDAGAVERLCVWLRQRSARAGSPGRMRTATITGYLLAIKDLYRQRAKLDDAPMSDPLPLETTYEAAGHSRATKGTIPFIPDAIAVAILSAALCWVEEYGETILSAEAIRQAAWLRGRATGARRNASYVARKALREAGLHGPSGGALDGAYAVRHATTHLAEACFIVIAGFVGMRVSEILSMRVGAIELRPIGESGVDQAYVVARLFKTVDDPEGREERWVAPALVVRAVALLERLSAGLRVASGRDELFLVRNTQRCAIVPVTYMHMSWRINDFARAVGVPDHEGKPWLFSTHQFRKTFARFVARRDRSQLLGLAEHFKHASVAMTARGYVGSDFDLNQLVDHEARAETAEALDRLLSARQLGGRMGERITARNARFRGRAGEQVRRDYIAFILEETDLRIHACDYGWCVFQQETARCGGEIEPDEAARAPAVCLKCANMVIERKHVPYWRDRRARNAALLPVANPMTAAVLNEAIGQCDAVLAQIGDDDGQA</sequence>
<name>A0A117USE9_9SPHN</name>
<dbReference type="GO" id="GO:0003677">
    <property type="term" value="F:DNA binding"/>
    <property type="evidence" value="ECO:0007669"/>
    <property type="project" value="InterPro"/>
</dbReference>
<proteinExistence type="predicted"/>
<dbReference type="Gene3D" id="1.10.443.10">
    <property type="entry name" value="Intergrase catalytic core"/>
    <property type="match status" value="1"/>
</dbReference>
<dbReference type="SUPFAM" id="SSF56349">
    <property type="entry name" value="DNA breaking-rejoining enzymes"/>
    <property type="match status" value="1"/>
</dbReference>
<evidence type="ECO:0000313" key="2">
    <source>
        <dbReference type="EMBL" id="KUR69973.1"/>
    </source>
</evidence>
<dbReference type="Proteomes" id="UP000058012">
    <property type="component" value="Unassembled WGS sequence"/>
</dbReference>
<evidence type="ECO:0000313" key="3">
    <source>
        <dbReference type="Proteomes" id="UP000058012"/>
    </source>
</evidence>
<evidence type="ECO:0008006" key="4">
    <source>
        <dbReference type="Google" id="ProtNLM"/>
    </source>
</evidence>
<keyword evidence="3" id="KW-1185">Reference proteome</keyword>
<dbReference type="InterPro" id="IPR011010">
    <property type="entry name" value="DNA_brk_join_enz"/>
</dbReference>
<dbReference type="AlphaFoldDB" id="A0A117USE9"/>
<dbReference type="InterPro" id="IPR013762">
    <property type="entry name" value="Integrase-like_cat_sf"/>
</dbReference>
<comment type="caution">
    <text evidence="2">The sequence shown here is derived from an EMBL/GenBank/DDBJ whole genome shotgun (WGS) entry which is preliminary data.</text>
</comment>
<keyword evidence="1" id="KW-0233">DNA recombination</keyword>
<accession>A0A117USE9</accession>
<reference evidence="2 3" key="1">
    <citation type="submission" date="2015-10" db="EMBL/GenBank/DDBJ databases">
        <title>Draft genome sequence of Novosphingobium fuchskuhlense DSM 25065 isolated from a surface water sample of the southwest basin of Lake Grosse Fuchskuhle.</title>
        <authorList>
            <person name="Ruckert C."/>
            <person name="Winkler A."/>
            <person name="Glaeser J."/>
            <person name="Grossart H.-P."/>
            <person name="Kalinowski J."/>
            <person name="Glaeser S."/>
        </authorList>
    </citation>
    <scope>NUCLEOTIDE SEQUENCE [LARGE SCALE GENOMIC DNA]</scope>
    <source>
        <strain evidence="2 3">FNE08-7</strain>
    </source>
</reference>
<organism evidence="2 3">
    <name type="scientific">Novosphingobium fuchskuhlense</name>
    <dbReference type="NCBI Taxonomy" id="1117702"/>
    <lineage>
        <taxon>Bacteria</taxon>
        <taxon>Pseudomonadati</taxon>
        <taxon>Pseudomonadota</taxon>
        <taxon>Alphaproteobacteria</taxon>
        <taxon>Sphingomonadales</taxon>
        <taxon>Sphingomonadaceae</taxon>
        <taxon>Novosphingobium</taxon>
    </lineage>
</organism>
<protein>
    <recommendedName>
        <fullName evidence="4">Tyr recombinase domain-containing protein</fullName>
    </recommendedName>
</protein>
<dbReference type="STRING" id="1117702.AQZ52_17455"/>
<dbReference type="RefSeq" id="WP_067913943.1">
    <property type="nucleotide sequence ID" value="NZ_KQ954246.1"/>
</dbReference>
<dbReference type="GO" id="GO:0006310">
    <property type="term" value="P:DNA recombination"/>
    <property type="evidence" value="ECO:0007669"/>
    <property type="project" value="UniProtKB-KW"/>
</dbReference>
<gene>
    <name evidence="2" type="ORF">AQZ52_17455</name>
</gene>